<feature type="region of interest" description="Disordered" evidence="1">
    <location>
        <begin position="30"/>
        <end position="53"/>
    </location>
</feature>
<protein>
    <submittedName>
        <fullName evidence="4">Heat shock protein HslJ</fullName>
    </submittedName>
</protein>
<feature type="compositionally biased region" description="Gly residues" evidence="1">
    <location>
        <begin position="30"/>
        <end position="39"/>
    </location>
</feature>
<dbReference type="Pfam" id="PF03724">
    <property type="entry name" value="META"/>
    <property type="match status" value="1"/>
</dbReference>
<dbReference type="Proteomes" id="UP000295122">
    <property type="component" value="Unassembled WGS sequence"/>
</dbReference>
<comment type="caution">
    <text evidence="4">The sequence shown here is derived from an EMBL/GenBank/DDBJ whole genome shotgun (WGS) entry which is preliminary data.</text>
</comment>
<evidence type="ECO:0000259" key="3">
    <source>
        <dbReference type="Pfam" id="PF03724"/>
    </source>
</evidence>
<feature type="domain" description="DUF306" evidence="3">
    <location>
        <begin position="65"/>
        <end position="161"/>
    </location>
</feature>
<evidence type="ECO:0000256" key="2">
    <source>
        <dbReference type="SAM" id="SignalP"/>
    </source>
</evidence>
<dbReference type="Gene3D" id="2.40.128.270">
    <property type="match status" value="1"/>
</dbReference>
<feature type="compositionally biased region" description="Low complexity" evidence="1">
    <location>
        <begin position="40"/>
        <end position="52"/>
    </location>
</feature>
<gene>
    <name evidence="4" type="ORF">EV668_1802</name>
</gene>
<organism evidence="4 5">
    <name type="scientific">Enterovirga rhinocerotis</name>
    <dbReference type="NCBI Taxonomy" id="1339210"/>
    <lineage>
        <taxon>Bacteria</taxon>
        <taxon>Pseudomonadati</taxon>
        <taxon>Pseudomonadota</taxon>
        <taxon>Alphaproteobacteria</taxon>
        <taxon>Hyphomicrobiales</taxon>
        <taxon>Methylobacteriaceae</taxon>
        <taxon>Enterovirga</taxon>
    </lineage>
</organism>
<dbReference type="EMBL" id="SNZR01000011">
    <property type="protein sequence ID" value="TDR94515.1"/>
    <property type="molecule type" value="Genomic_DNA"/>
</dbReference>
<dbReference type="PANTHER" id="PTHR35535:SF1">
    <property type="entry name" value="HEAT SHOCK PROTEIN HSLJ"/>
    <property type="match status" value="1"/>
</dbReference>
<evidence type="ECO:0000313" key="4">
    <source>
        <dbReference type="EMBL" id="TDR94515.1"/>
    </source>
</evidence>
<feature type="signal peptide" evidence="2">
    <location>
        <begin position="1"/>
        <end position="21"/>
    </location>
</feature>
<keyword evidence="5" id="KW-1185">Reference proteome</keyword>
<dbReference type="InterPro" id="IPR038670">
    <property type="entry name" value="HslJ-like_sf"/>
</dbReference>
<dbReference type="InterPro" id="IPR053147">
    <property type="entry name" value="Hsp_HslJ-like"/>
</dbReference>
<dbReference type="InterPro" id="IPR005184">
    <property type="entry name" value="DUF306_Meta_HslJ"/>
</dbReference>
<feature type="chain" id="PRO_5020990597" evidence="2">
    <location>
        <begin position="22"/>
        <end position="169"/>
    </location>
</feature>
<keyword evidence="4" id="KW-0346">Stress response</keyword>
<proteinExistence type="predicted"/>
<reference evidence="4 5" key="1">
    <citation type="submission" date="2019-03" db="EMBL/GenBank/DDBJ databases">
        <title>Genomic Encyclopedia of Type Strains, Phase IV (KMG-IV): sequencing the most valuable type-strain genomes for metagenomic binning, comparative biology and taxonomic classification.</title>
        <authorList>
            <person name="Goeker M."/>
        </authorList>
    </citation>
    <scope>NUCLEOTIDE SEQUENCE [LARGE SCALE GENOMIC DNA]</scope>
    <source>
        <strain evidence="4 5">DSM 25903</strain>
    </source>
</reference>
<accession>A0A4R7CAU8</accession>
<keyword evidence="2" id="KW-0732">Signal</keyword>
<dbReference type="AlphaFoldDB" id="A0A4R7CAU8"/>
<dbReference type="PANTHER" id="PTHR35535">
    <property type="entry name" value="HEAT SHOCK PROTEIN HSLJ"/>
    <property type="match status" value="1"/>
</dbReference>
<sequence length="169" mass="17826">MRTFGIIALTMGMAVATAAQAQSLGNFGWGQSGGGGGGNESQQQGGQSGLSSIKKSQEKRFPLGAAWIAVSLNGKAYSGSERPAFRLDDQFRVHGFGGCNSFSTTAYPLREQGIAVGPLALTKRNCDKGVMATEMAFLTALRTSAKWDTMVGTLIIKGPNGEIRFERSL</sequence>
<evidence type="ECO:0000313" key="5">
    <source>
        <dbReference type="Proteomes" id="UP000295122"/>
    </source>
</evidence>
<evidence type="ECO:0000256" key="1">
    <source>
        <dbReference type="SAM" id="MobiDB-lite"/>
    </source>
</evidence>
<name>A0A4R7CAU8_9HYPH</name>